<dbReference type="STRING" id="1429867.A0A0G4PW12"/>
<proteinExistence type="inferred from homology"/>
<dbReference type="GO" id="GO:0004322">
    <property type="term" value="F:ferroxidase activity"/>
    <property type="evidence" value="ECO:0007669"/>
    <property type="project" value="TreeGrafter"/>
</dbReference>
<gene>
    <name evidence="12" type="ORF">PCAMFM013_S055g000029</name>
</gene>
<evidence type="ECO:0000259" key="10">
    <source>
        <dbReference type="Pfam" id="PF07731"/>
    </source>
</evidence>
<dbReference type="InterPro" id="IPR011706">
    <property type="entry name" value="Cu-oxidase_C"/>
</dbReference>
<dbReference type="InterPro" id="IPR002355">
    <property type="entry name" value="Cu_oxidase_Cu_BS"/>
</dbReference>
<dbReference type="Gene3D" id="2.60.40.420">
    <property type="entry name" value="Cupredoxins - blue copper proteins"/>
    <property type="match status" value="3"/>
</dbReference>
<dbReference type="PROSITE" id="PS00079">
    <property type="entry name" value="MULTICOPPER_OXIDASE1"/>
    <property type="match status" value="2"/>
</dbReference>
<dbReference type="InterPro" id="IPR033138">
    <property type="entry name" value="Cu_oxidase_CS"/>
</dbReference>
<feature type="signal peptide" evidence="8">
    <location>
        <begin position="1"/>
        <end position="18"/>
    </location>
</feature>
<dbReference type="InterPro" id="IPR044130">
    <property type="entry name" value="CuRO_2_Fet3-like"/>
</dbReference>
<feature type="compositionally biased region" description="Basic and acidic residues" evidence="7">
    <location>
        <begin position="590"/>
        <end position="604"/>
    </location>
</feature>
<keyword evidence="4" id="KW-0560">Oxidoreductase</keyword>
<evidence type="ECO:0000259" key="9">
    <source>
        <dbReference type="Pfam" id="PF00394"/>
    </source>
</evidence>
<feature type="region of interest" description="Disordered" evidence="7">
    <location>
        <begin position="1094"/>
        <end position="1113"/>
    </location>
</feature>
<evidence type="ECO:0000256" key="3">
    <source>
        <dbReference type="ARBA" id="ARBA00022729"/>
    </source>
</evidence>
<evidence type="ECO:0000313" key="13">
    <source>
        <dbReference type="Proteomes" id="UP000053732"/>
    </source>
</evidence>
<dbReference type="GO" id="GO:0033215">
    <property type="term" value="P:reductive iron assimilation"/>
    <property type="evidence" value="ECO:0007669"/>
    <property type="project" value="TreeGrafter"/>
</dbReference>
<sequence length="1113" mass="121408">MAKFSLFALATWVGLAAAKDVYLNWNVTWATAAPDGFERPVIGINGQWPCPQIDVDVGDQLIVDVYNGLGNESTAIHWHGMRQEGSGVMDGAVGVTQCALPPGEKMQYHFDINEPGTYWYHSHNAGQYPDGLRGALIVHDPNAPFEYDDEFTLTLSDWNHQQMPDLFSGPVVAGGKEPFPDSALINDSSNTKIKVLPNKTYLVHIICIGNWPGHFWVIDGHEMTVVEVDGVYTDPHPAGDKFLRVATGQRMSVLIKTKADASQNFAIWDTMDVNMLFFFENRTMPENYNPNATAWLVYDEAKPLPEPPVFNSIDFNDDFVDDVNLVPADHQPLLEPVDHQIILDTGGGLVDGVPRFTVNNKTYIGPKVPSLYTANTVGAEFSSNPEVYGQVNPFILKHNEIVEIVINNHHNNLHPWHLHGHQFQVLQRTPVDGGFYTGLSSNVSATPIRRDTIMVQNNGHVVIRFKADNPGVWMLHCHVEWHVEAGLMATIIEAPETFPNTVHAHPKSHYDACAAYPQLISGNAAGNAGLDLTGLNTTATVGGHGAVYTNTKGTKTPATAHSSSPVAHPSQQSSQAAVPKPSTKPSAPEPQHEAPKPDSPHYYHEQPPAAPNPNDDSTNGEGYWPAPHTDETTVSIDSPDEPHDHHVTIHSESTKGPWPNQNTHSGYVIDGDNKYPIRDSNEPWYTTYLGITAPLPNRVGVELSHPDDLTYQPHTNTYTHAAPHNEINLPYHQLPPDKHFLIQPIQTKTAKMATHLFCCTTIHPTKLPNPEHEQTFTEFTKWALTTIGNLTGSTDPSEASVCIQLVRQATNGPIESIRYFVASDKHGSFEEVPEDGIVDANFVKINETKTFQCTQHNRVFDLNLYEPSTGSSRHWRASIAKPLKQLENAIKHKISGSGSGHGSGSGSRSASGSGSIPVMASTGSGVGYRPSSGYGYGSGMGYGSAWGANLGSGCGPNWGTGSSTVFDKHVPSSTTVETGSNDSDSDSDSDGEDQVQVQVQVQMQMQMQMQDQNQEAGISQSDDGTEDTNQDGNDDDLFSSSPTFDTQVTGDDDTESYSPPESQVTSHEDCVTQSYLDTESYGCYYSGGPSDDYGSYDYGSYGCDGGNNYSTHD</sequence>
<evidence type="ECO:0000256" key="6">
    <source>
        <dbReference type="ARBA" id="ARBA00023180"/>
    </source>
</evidence>
<dbReference type="Pfam" id="PF00394">
    <property type="entry name" value="Cu-oxidase"/>
    <property type="match status" value="1"/>
</dbReference>
<feature type="region of interest" description="Disordered" evidence="7">
    <location>
        <begin position="893"/>
        <end position="916"/>
    </location>
</feature>
<dbReference type="GO" id="GO:0010106">
    <property type="term" value="P:cellular response to iron ion starvation"/>
    <property type="evidence" value="ECO:0007669"/>
    <property type="project" value="TreeGrafter"/>
</dbReference>
<evidence type="ECO:0000256" key="8">
    <source>
        <dbReference type="SAM" id="SignalP"/>
    </source>
</evidence>
<comment type="similarity">
    <text evidence="1">Belongs to the multicopper oxidase family.</text>
</comment>
<evidence type="ECO:0000256" key="7">
    <source>
        <dbReference type="SAM" id="MobiDB-lite"/>
    </source>
</evidence>
<name>A0A0G4PW12_PENC3</name>
<accession>A0A0G4PW12</accession>
<evidence type="ECO:0000256" key="5">
    <source>
        <dbReference type="ARBA" id="ARBA00023008"/>
    </source>
</evidence>
<dbReference type="InterPro" id="IPR008972">
    <property type="entry name" value="Cupredoxin"/>
</dbReference>
<organism evidence="12 13">
    <name type="scientific">Penicillium camemberti (strain FM 013)</name>
    <dbReference type="NCBI Taxonomy" id="1429867"/>
    <lineage>
        <taxon>Eukaryota</taxon>
        <taxon>Fungi</taxon>
        <taxon>Dikarya</taxon>
        <taxon>Ascomycota</taxon>
        <taxon>Pezizomycotina</taxon>
        <taxon>Eurotiomycetes</taxon>
        <taxon>Eurotiomycetidae</taxon>
        <taxon>Eurotiales</taxon>
        <taxon>Aspergillaceae</taxon>
        <taxon>Penicillium</taxon>
    </lineage>
</organism>
<evidence type="ECO:0000256" key="2">
    <source>
        <dbReference type="ARBA" id="ARBA00022723"/>
    </source>
</evidence>
<feature type="compositionally biased region" description="Polar residues" evidence="7">
    <location>
        <begin position="965"/>
        <end position="978"/>
    </location>
</feature>
<evidence type="ECO:0000259" key="11">
    <source>
        <dbReference type="Pfam" id="PF07732"/>
    </source>
</evidence>
<dbReference type="Pfam" id="PF07732">
    <property type="entry name" value="Cu-oxidase_3"/>
    <property type="match status" value="1"/>
</dbReference>
<feature type="region of interest" description="Disordered" evidence="7">
    <location>
        <begin position="1008"/>
        <end position="1071"/>
    </location>
</feature>
<dbReference type="CDD" id="cd13877">
    <property type="entry name" value="CuRO_2_Fet3p_like"/>
    <property type="match status" value="1"/>
</dbReference>
<feature type="compositionally biased region" description="Polar residues" evidence="7">
    <location>
        <begin position="1056"/>
        <end position="1071"/>
    </location>
</feature>
<keyword evidence="3 8" id="KW-0732">Signal</keyword>
<dbReference type="FunFam" id="2.60.40.420:FF:000071">
    <property type="entry name" value="Conidial pigment biosynthesis oxidase Abr1/brown 1"/>
    <property type="match status" value="1"/>
</dbReference>
<feature type="compositionally biased region" description="Acidic residues" evidence="7">
    <location>
        <begin position="1023"/>
        <end position="1037"/>
    </location>
</feature>
<dbReference type="PROSITE" id="PS00080">
    <property type="entry name" value="MULTICOPPER_OXIDASE2"/>
    <property type="match status" value="1"/>
</dbReference>
<feature type="chain" id="PRO_5005195666" evidence="8">
    <location>
        <begin position="19"/>
        <end position="1113"/>
    </location>
</feature>
<feature type="compositionally biased region" description="Basic and acidic residues" evidence="7">
    <location>
        <begin position="640"/>
        <end position="653"/>
    </location>
</feature>
<feature type="region of interest" description="Disordered" evidence="7">
    <location>
        <begin position="965"/>
        <end position="994"/>
    </location>
</feature>
<dbReference type="GO" id="GO:0005507">
    <property type="term" value="F:copper ion binding"/>
    <property type="evidence" value="ECO:0007669"/>
    <property type="project" value="InterPro"/>
</dbReference>
<dbReference type="EMBL" id="HG793188">
    <property type="protein sequence ID" value="CRL30614.1"/>
    <property type="molecule type" value="Genomic_DNA"/>
</dbReference>
<keyword evidence="5" id="KW-0186">Copper</keyword>
<dbReference type="Pfam" id="PF07731">
    <property type="entry name" value="Cu-oxidase_2"/>
    <property type="match status" value="1"/>
</dbReference>
<dbReference type="CDD" id="cd13899">
    <property type="entry name" value="CuRO_3_Fet3p"/>
    <property type="match status" value="1"/>
</dbReference>
<dbReference type="InterPro" id="IPR045087">
    <property type="entry name" value="Cu-oxidase_fam"/>
</dbReference>
<feature type="domain" description="Plastocyanin-like" evidence="11">
    <location>
        <begin position="27"/>
        <end position="142"/>
    </location>
</feature>
<feature type="region of interest" description="Disordered" evidence="7">
    <location>
        <begin position="550"/>
        <end position="669"/>
    </location>
</feature>
<dbReference type="InterPro" id="IPR011707">
    <property type="entry name" value="Cu-oxidase-like_N"/>
</dbReference>
<dbReference type="AlphaFoldDB" id="A0A0G4PW12"/>
<dbReference type="SUPFAM" id="SSF49503">
    <property type="entry name" value="Cupredoxins"/>
    <property type="match status" value="3"/>
</dbReference>
<dbReference type="PANTHER" id="PTHR11709">
    <property type="entry name" value="MULTI-COPPER OXIDASE"/>
    <property type="match status" value="1"/>
</dbReference>
<keyword evidence="6" id="KW-0325">Glycoprotein</keyword>
<feature type="compositionally biased region" description="Low complexity" evidence="7">
    <location>
        <begin position="906"/>
        <end position="915"/>
    </location>
</feature>
<feature type="compositionally biased region" description="Polar residues" evidence="7">
    <location>
        <begin position="1038"/>
        <end position="1049"/>
    </location>
</feature>
<feature type="domain" description="Plastocyanin-like" evidence="10">
    <location>
        <begin position="364"/>
        <end position="495"/>
    </location>
</feature>
<feature type="compositionally biased region" description="Polar residues" evidence="7">
    <location>
        <begin position="550"/>
        <end position="576"/>
    </location>
</feature>
<dbReference type="InterPro" id="IPR001117">
    <property type="entry name" value="Cu-oxidase_2nd"/>
</dbReference>
<dbReference type="Proteomes" id="UP000053732">
    <property type="component" value="Unassembled WGS sequence"/>
</dbReference>
<evidence type="ECO:0000313" key="12">
    <source>
        <dbReference type="EMBL" id="CRL30614.1"/>
    </source>
</evidence>
<keyword evidence="2" id="KW-0479">Metal-binding</keyword>
<dbReference type="GO" id="GO:0033573">
    <property type="term" value="C:high-affinity iron permease complex"/>
    <property type="evidence" value="ECO:0007669"/>
    <property type="project" value="TreeGrafter"/>
</dbReference>
<protein>
    <submittedName>
        <fullName evidence="12">Multicopper oxidase, copper-binding site</fullName>
    </submittedName>
</protein>
<feature type="compositionally biased region" description="Acidic residues" evidence="7">
    <location>
        <begin position="983"/>
        <end position="993"/>
    </location>
</feature>
<dbReference type="FunFam" id="2.60.40.420:FF:000022">
    <property type="entry name" value="FET5p Multicopper oxidase"/>
    <property type="match status" value="1"/>
</dbReference>
<dbReference type="PANTHER" id="PTHR11709:SF361">
    <property type="entry name" value="IRON TRANSPORT MULTICOPPER OXIDASE FET3"/>
    <property type="match status" value="1"/>
</dbReference>
<keyword evidence="13" id="KW-1185">Reference proteome</keyword>
<feature type="domain" description="Plastocyanin-like" evidence="9">
    <location>
        <begin position="150"/>
        <end position="301"/>
    </location>
</feature>
<evidence type="ECO:0000256" key="1">
    <source>
        <dbReference type="ARBA" id="ARBA00010609"/>
    </source>
</evidence>
<evidence type="ECO:0000256" key="4">
    <source>
        <dbReference type="ARBA" id="ARBA00023002"/>
    </source>
</evidence>
<reference evidence="12 13" key="1">
    <citation type="journal article" date="2014" name="Nat. Commun.">
        <title>Multiple recent horizontal transfers of a large genomic region in cheese making fungi.</title>
        <authorList>
            <person name="Cheeseman K."/>
            <person name="Ropars J."/>
            <person name="Renault P."/>
            <person name="Dupont J."/>
            <person name="Gouzy J."/>
            <person name="Branca A."/>
            <person name="Abraham A.L."/>
            <person name="Ceppi M."/>
            <person name="Conseiller E."/>
            <person name="Debuchy R."/>
            <person name="Malagnac F."/>
            <person name="Goarin A."/>
            <person name="Silar P."/>
            <person name="Lacoste S."/>
            <person name="Sallet E."/>
            <person name="Bensimon A."/>
            <person name="Giraud T."/>
            <person name="Brygoo Y."/>
        </authorList>
    </citation>
    <scope>NUCLEOTIDE SEQUENCE [LARGE SCALE GENOMIC DNA]</scope>
    <source>
        <strain evidence="13">FM 013</strain>
    </source>
</reference>